<dbReference type="STRING" id="1108050.A0A0B7FR45"/>
<dbReference type="GO" id="GO:0031380">
    <property type="term" value="C:nuclear RNA-directed RNA polymerase complex"/>
    <property type="evidence" value="ECO:0007669"/>
    <property type="project" value="TreeGrafter"/>
</dbReference>
<keyword evidence="1" id="KW-0479">Metal-binding</keyword>
<dbReference type="Pfam" id="PF00642">
    <property type="entry name" value="zf-CCCH"/>
    <property type="match status" value="1"/>
</dbReference>
<keyword evidence="2" id="KW-0175">Coiled coil</keyword>
<keyword evidence="1" id="KW-0863">Zinc-finger</keyword>
<dbReference type="GO" id="GO:0031048">
    <property type="term" value="P:regulatory ncRNA-mediated heterochromatin formation"/>
    <property type="evidence" value="ECO:0007669"/>
    <property type="project" value="TreeGrafter"/>
</dbReference>
<dbReference type="SUPFAM" id="SSF52540">
    <property type="entry name" value="P-loop containing nucleoside triphosphate hydrolases"/>
    <property type="match status" value="1"/>
</dbReference>
<feature type="zinc finger region" description="C3H1-type" evidence="1">
    <location>
        <begin position="47"/>
        <end position="74"/>
    </location>
</feature>
<dbReference type="Gene3D" id="4.10.1000.10">
    <property type="entry name" value="Zinc finger, CCCH-type"/>
    <property type="match status" value="1"/>
</dbReference>
<dbReference type="EMBL" id="LN679147">
    <property type="protein sequence ID" value="CEL60466.1"/>
    <property type="molecule type" value="Genomic_DNA"/>
</dbReference>
<dbReference type="PANTHER" id="PTHR10887">
    <property type="entry name" value="DNA2/NAM7 HELICASE FAMILY"/>
    <property type="match status" value="1"/>
</dbReference>
<feature type="compositionally biased region" description="Basic and acidic residues" evidence="3">
    <location>
        <begin position="915"/>
        <end position="926"/>
    </location>
</feature>
<feature type="domain" description="C3H1-type" evidence="4">
    <location>
        <begin position="47"/>
        <end position="74"/>
    </location>
</feature>
<feature type="compositionally biased region" description="Basic and acidic residues" evidence="3">
    <location>
        <begin position="381"/>
        <end position="394"/>
    </location>
</feature>
<dbReference type="GO" id="GO:0008270">
    <property type="term" value="F:zinc ion binding"/>
    <property type="evidence" value="ECO:0007669"/>
    <property type="project" value="UniProtKB-KW"/>
</dbReference>
<name>A0A0B7FR45_THACB</name>
<dbReference type="GO" id="GO:0004386">
    <property type="term" value="F:helicase activity"/>
    <property type="evidence" value="ECO:0007669"/>
    <property type="project" value="InterPro"/>
</dbReference>
<dbReference type="Gene3D" id="3.40.50.300">
    <property type="entry name" value="P-loop containing nucleotide triphosphate hydrolases"/>
    <property type="match status" value="3"/>
</dbReference>
<evidence type="ECO:0000313" key="6">
    <source>
        <dbReference type="Proteomes" id="UP000059188"/>
    </source>
</evidence>
<gene>
    <name evidence="5" type="ORF">RSOLAG1IB_09659</name>
</gene>
<evidence type="ECO:0000256" key="1">
    <source>
        <dbReference type="PROSITE-ProRule" id="PRU00723"/>
    </source>
</evidence>
<dbReference type="InterPro" id="IPR041677">
    <property type="entry name" value="DNA2/NAM7_AAA_11"/>
</dbReference>
<dbReference type="Pfam" id="PF13087">
    <property type="entry name" value="AAA_12"/>
    <property type="match status" value="1"/>
</dbReference>
<dbReference type="InterPro" id="IPR000571">
    <property type="entry name" value="Znf_CCCH"/>
</dbReference>
<accession>A0A0B7FR45</accession>
<evidence type="ECO:0000256" key="2">
    <source>
        <dbReference type="SAM" id="Coils"/>
    </source>
</evidence>
<dbReference type="OrthoDB" id="2423195at2759"/>
<dbReference type="SMART" id="SM00356">
    <property type="entry name" value="ZnF_C3H1"/>
    <property type="match status" value="1"/>
</dbReference>
<feature type="compositionally biased region" description="Polar residues" evidence="3">
    <location>
        <begin position="92"/>
        <end position="121"/>
    </location>
</feature>
<sequence>MSSNPPRGVPSTPRGSRRGRGQPRTPGSNHRPSNSGGGGRSAPQTPKTPTAPCRDFQRGNCPRGDSCRFSHAATQGSPSTPVHQPVFRDASSHPNESTVSNFPGLSNDSFSVAGTNQTPGQTHQSLKQYVEDSFRFATAAQVYRFISLLCNASSRNSTWTLEEGQNHLYELVKGNGILRLGDAIRFPAETTGTWSFQRGYVPILTYLSSDWVTKSRINTEVNALYGLVHNEFPVIHNTVETHMQRLMAARNFSDGIGPPLSGKQVFKVIFVTLFEYLTRIKDATIKHPNLRDMAEQMGRWFEEWATALRSSASFNDECTTYDEDKRQLVINNIRADKERVLRIVQRERVLLVNREERPSRQGATTEGLIATLQRNCDYDGPGERREKGPRHDNDKVSISNIRVAPTNEELVCQDDPFLPGNFAEAPHFYEPKSVERLVDVQFRLLREELIAPIRMATQLIMSDLQKPDGATTILAKLIKEGGGRYRAPANAQESVMFSVFPNVTFQPLSLNNRGTSVGIEFDTPPGKARDKQVQSRVEYWEQVSKKRLMLGGLVALVWKDPASIVDIYVGTVASTPRDLAEAAKKSKDRIAMRVSFFDAAAELRIVQALQNRQSGGTKVLIEAPVFYEGIRPFLEALKVDPERLPFAQYLVHQSQAELNQTEIAAPLYSRTPGFTFELKDLFAPAVGVQSLPMVTTIPNSVDNARNHLIRNSRLDPSQAKAVIDSLTREVSLIQGPPGTGKSYTGLELIRVLIKNQISPILLVAYTNHALDHMLKGVLDADITKNIIRLGSRAAVDERLASFSLDEAEKISTKSRLDRNINAAYREMRGAEAEMSGLMEKITTRQIPQEHMEDCILSEYPFHYEELFYNIPSWISTLINNATEGEEEWETVGKAKQDLSVINYWATGRDLQFLEPPKESRPQEKGKQKQKSGGNSNKFDTLTEGGASKKGKESASGLVAQHQAFLLEFLSEHGIYQIPSIPLSTRPLEMLKQDSAVWNMSVAERTTLHDTWSATASESIRQSQIEDFENLRKKHAGARQSFEEIKEQGKVNILRRSHIIGCTTTGAAKVVSLLSGVEPKVMIVEEAGQVLESHILASLVESVQHIIMIGDPKQLRPSVNSYKLATENPHTGHIWKFDQSLMERLSESGFPMSQIDVQRRMRPAISALIRKPLYPKLKDHQLVTQYPDVRGMHKNVFFVSHTSKETGGGEDSVSKHNAYEIDMIYDLVLHLLRQGCYNKEGNIVVLAAYLGQIPKIRQKLRDVVTTIVDERDAELLEQHGIEDEEITTVQEVKVSKHVLIRTLDNFQGEEGEVVILSLVRNSGTPFDGHVSSLQHTGGRSNIGFLKSKNRANVGLSRAKHGMYIFGNAPELARASDMWSTVLQELHGSASIGDGLPITCQRHPDYVEWVKQPGRLPIVSPDGGCLRPCAESLPCGHVCPFKCHSDDPKHITTSAGNAQKQSETADSRFETFYSLVAIYTRLPHVTWLVCQKRSSASLKSKSSCHFANTKQRCRAARIPPHIHAKSYAGLASHVARNRVQPSVGPAKILALLMLEDLGLGKSHALNIRSIFVVAFYVVDTHAKTNADKDIPARVHARTNAVKYVLMAPVVCRARYPAGHVCSLALGTAHIYSARPLAEWRAPDSLAIRNVQTLCGAVTLVPQYVASHVFSKHVGSAPAIIP</sequence>
<protein>
    <submittedName>
        <fullName evidence="5">NFX1-type zinc finger-containing protein 1</fullName>
    </submittedName>
</protein>
<evidence type="ECO:0000256" key="3">
    <source>
        <dbReference type="SAM" id="MobiDB-lite"/>
    </source>
</evidence>
<reference evidence="5 6" key="1">
    <citation type="submission" date="2014-11" db="EMBL/GenBank/DDBJ databases">
        <authorList>
            <person name="Wibberg Daniel"/>
        </authorList>
    </citation>
    <scope>NUCLEOTIDE SEQUENCE [LARGE SCALE GENOMIC DNA]</scope>
    <source>
        <strain evidence="5">Rhizoctonia solani AG1-IB 7/3/14</strain>
    </source>
</reference>
<dbReference type="InterPro" id="IPR027417">
    <property type="entry name" value="P-loop_NTPase"/>
</dbReference>
<keyword evidence="6" id="KW-1185">Reference proteome</keyword>
<dbReference type="Pfam" id="PF13086">
    <property type="entry name" value="AAA_11"/>
    <property type="match status" value="1"/>
</dbReference>
<dbReference type="Proteomes" id="UP000059188">
    <property type="component" value="Unassembled WGS sequence"/>
</dbReference>
<organism evidence="5 6">
    <name type="scientific">Thanatephorus cucumeris (strain AG1-IB / isolate 7/3/14)</name>
    <name type="common">Lettuce bottom rot fungus</name>
    <name type="synonym">Rhizoctonia solani</name>
    <dbReference type="NCBI Taxonomy" id="1108050"/>
    <lineage>
        <taxon>Eukaryota</taxon>
        <taxon>Fungi</taxon>
        <taxon>Dikarya</taxon>
        <taxon>Basidiomycota</taxon>
        <taxon>Agaricomycotina</taxon>
        <taxon>Agaricomycetes</taxon>
        <taxon>Cantharellales</taxon>
        <taxon>Ceratobasidiaceae</taxon>
        <taxon>Rhizoctonia</taxon>
        <taxon>Rhizoctonia solani AG-1</taxon>
    </lineage>
</organism>
<evidence type="ECO:0000259" key="4">
    <source>
        <dbReference type="PROSITE" id="PS50103"/>
    </source>
</evidence>
<dbReference type="PROSITE" id="PS50103">
    <property type="entry name" value="ZF_C3H1"/>
    <property type="match status" value="1"/>
</dbReference>
<feature type="coiled-coil region" evidence="2">
    <location>
        <begin position="813"/>
        <end position="840"/>
    </location>
</feature>
<evidence type="ECO:0000313" key="5">
    <source>
        <dbReference type="EMBL" id="CEL60466.1"/>
    </source>
</evidence>
<dbReference type="PANTHER" id="PTHR10887:SF445">
    <property type="entry name" value="NFX1-TYPE ZINC FINGER-CONTAINING PROTEIN 1"/>
    <property type="match status" value="1"/>
</dbReference>
<dbReference type="InterPro" id="IPR047187">
    <property type="entry name" value="SF1_C_Upf1"/>
</dbReference>
<dbReference type="InterPro" id="IPR041679">
    <property type="entry name" value="DNA2/NAM7-like_C"/>
</dbReference>
<feature type="region of interest" description="Disordered" evidence="3">
    <location>
        <begin position="375"/>
        <end position="394"/>
    </location>
</feature>
<keyword evidence="1" id="KW-0862">Zinc</keyword>
<feature type="compositionally biased region" description="Low complexity" evidence="3">
    <location>
        <begin position="1"/>
        <end position="14"/>
    </location>
</feature>
<dbReference type="InterPro" id="IPR045055">
    <property type="entry name" value="DNA2/NAM7-like"/>
</dbReference>
<feature type="region of interest" description="Disordered" evidence="3">
    <location>
        <begin position="1"/>
        <end position="121"/>
    </location>
</feature>
<proteinExistence type="predicted"/>
<feature type="compositionally biased region" description="Polar residues" evidence="3">
    <location>
        <begin position="72"/>
        <end position="82"/>
    </location>
</feature>
<dbReference type="CDD" id="cd18808">
    <property type="entry name" value="SF1_C_Upf1"/>
    <property type="match status" value="1"/>
</dbReference>
<feature type="region of interest" description="Disordered" evidence="3">
    <location>
        <begin position="912"/>
        <end position="953"/>
    </location>
</feature>